<name>X0Y2Q7_9ZZZZ</name>
<protein>
    <submittedName>
        <fullName evidence="1">Uncharacterized protein</fullName>
    </submittedName>
</protein>
<sequence>ALLDHTRYKMGALADQLLDGDVAVHPYRLGTFSPCSWCSYRSVCRYEIGVSQTRDLPKYKRSDVFERLKASSPKSTT</sequence>
<accession>X0Y2Q7</accession>
<proteinExistence type="predicted"/>
<dbReference type="EMBL" id="BARS01053798">
    <property type="protein sequence ID" value="GAG43003.1"/>
    <property type="molecule type" value="Genomic_DNA"/>
</dbReference>
<evidence type="ECO:0000313" key="1">
    <source>
        <dbReference type="EMBL" id="GAG43003.1"/>
    </source>
</evidence>
<reference evidence="1" key="1">
    <citation type="journal article" date="2014" name="Front. Microbiol.">
        <title>High frequency of phylogenetically diverse reductive dehalogenase-homologous genes in deep subseafloor sedimentary metagenomes.</title>
        <authorList>
            <person name="Kawai M."/>
            <person name="Futagami T."/>
            <person name="Toyoda A."/>
            <person name="Takaki Y."/>
            <person name="Nishi S."/>
            <person name="Hori S."/>
            <person name="Arai W."/>
            <person name="Tsubouchi T."/>
            <person name="Morono Y."/>
            <person name="Uchiyama I."/>
            <person name="Ito T."/>
            <person name="Fujiyama A."/>
            <person name="Inagaki F."/>
            <person name="Takami H."/>
        </authorList>
    </citation>
    <scope>NUCLEOTIDE SEQUENCE</scope>
    <source>
        <strain evidence="1">Expedition CK06-06</strain>
    </source>
</reference>
<comment type="caution">
    <text evidence="1">The sequence shown here is derived from an EMBL/GenBank/DDBJ whole genome shotgun (WGS) entry which is preliminary data.</text>
</comment>
<feature type="non-terminal residue" evidence="1">
    <location>
        <position position="1"/>
    </location>
</feature>
<organism evidence="1">
    <name type="scientific">marine sediment metagenome</name>
    <dbReference type="NCBI Taxonomy" id="412755"/>
    <lineage>
        <taxon>unclassified sequences</taxon>
        <taxon>metagenomes</taxon>
        <taxon>ecological metagenomes</taxon>
    </lineage>
</organism>
<dbReference type="AlphaFoldDB" id="X0Y2Q7"/>
<gene>
    <name evidence="1" type="ORF">S01H1_79758</name>
</gene>